<evidence type="ECO:0000313" key="3">
    <source>
        <dbReference type="Proteomes" id="UP001163255"/>
    </source>
</evidence>
<proteinExistence type="predicted"/>
<dbReference type="Proteomes" id="UP001163255">
    <property type="component" value="Chromosome"/>
</dbReference>
<dbReference type="EMBL" id="CP103300">
    <property type="protein sequence ID" value="UYM18302.1"/>
    <property type="molecule type" value="Genomic_DNA"/>
</dbReference>
<protein>
    <submittedName>
        <fullName evidence="2">Uncharacterized protein</fullName>
    </submittedName>
</protein>
<dbReference type="RefSeq" id="WP_262601055.1">
    <property type="nucleotide sequence ID" value="NZ_CP103300.1"/>
</dbReference>
<organism evidence="2 3">
    <name type="scientific">Endozoicomonas euniceicola</name>
    <dbReference type="NCBI Taxonomy" id="1234143"/>
    <lineage>
        <taxon>Bacteria</taxon>
        <taxon>Pseudomonadati</taxon>
        <taxon>Pseudomonadota</taxon>
        <taxon>Gammaproteobacteria</taxon>
        <taxon>Oceanospirillales</taxon>
        <taxon>Endozoicomonadaceae</taxon>
        <taxon>Endozoicomonas</taxon>
    </lineage>
</organism>
<accession>A0ABY6H0E9</accession>
<keyword evidence="3" id="KW-1185">Reference proteome</keyword>
<gene>
    <name evidence="2" type="ORF">NX720_10465</name>
</gene>
<evidence type="ECO:0000256" key="1">
    <source>
        <dbReference type="SAM" id="MobiDB-lite"/>
    </source>
</evidence>
<feature type="compositionally biased region" description="Polar residues" evidence="1">
    <location>
        <begin position="35"/>
        <end position="53"/>
    </location>
</feature>
<name>A0ABY6H0E9_9GAMM</name>
<evidence type="ECO:0000313" key="2">
    <source>
        <dbReference type="EMBL" id="UYM18302.1"/>
    </source>
</evidence>
<reference evidence="2" key="1">
    <citation type="submission" date="2022-10" db="EMBL/GenBank/DDBJ databases">
        <title>Completed Genome Sequence of two octocoral isolated bacterium, Endozoicomonas euniceicola EF212T and Endozoicomonas gorgoniicola PS125T.</title>
        <authorList>
            <person name="Chiou Y.-J."/>
            <person name="Chen Y.-H."/>
        </authorList>
    </citation>
    <scope>NUCLEOTIDE SEQUENCE</scope>
    <source>
        <strain evidence="2">EF212</strain>
    </source>
</reference>
<feature type="region of interest" description="Disordered" evidence="1">
    <location>
        <begin position="1"/>
        <end position="53"/>
    </location>
</feature>
<sequence>MDKIPKPVLPALSIDPVESDDRKNPSKGSGIVTVDTGQTLLGNTSQAGTSNERVSIKKGRLLSVVMMKLRKIGRSK</sequence>